<dbReference type="AlphaFoldDB" id="A0A8J6LFY4"/>
<dbReference type="Proteomes" id="UP000719412">
    <property type="component" value="Unassembled WGS sequence"/>
</dbReference>
<comment type="caution">
    <text evidence="1">The sequence shown here is derived from an EMBL/GenBank/DDBJ whole genome shotgun (WGS) entry which is preliminary data.</text>
</comment>
<reference evidence="1" key="2">
    <citation type="submission" date="2021-08" db="EMBL/GenBank/DDBJ databases">
        <authorList>
            <person name="Eriksson T."/>
        </authorList>
    </citation>
    <scope>NUCLEOTIDE SEQUENCE</scope>
    <source>
        <strain evidence="1">Stoneville</strain>
        <tissue evidence="1">Whole head</tissue>
    </source>
</reference>
<name>A0A8J6LFY4_TENMO</name>
<reference evidence="1" key="1">
    <citation type="journal article" date="2020" name="J Insects Food Feed">
        <title>The yellow mealworm (Tenebrio molitor) genome: a resource for the emerging insects as food and feed industry.</title>
        <authorList>
            <person name="Eriksson T."/>
            <person name="Andere A."/>
            <person name="Kelstrup H."/>
            <person name="Emery V."/>
            <person name="Picard C."/>
        </authorList>
    </citation>
    <scope>NUCLEOTIDE SEQUENCE</scope>
    <source>
        <strain evidence="1">Stoneville</strain>
        <tissue evidence="1">Whole head</tissue>
    </source>
</reference>
<sequence length="249" mass="28449">MITEKRHSEVDQLELSIIKITGLDKMLNGHAYSRAVRAHILTNLILAGIILDEVDLTGKERAETENKLRESERSLILFVKENRTYQSLRAKFKTALHNLEGEYCYDLNRRAISLECSRTHRNKNVHGLPPKNLRRVGEKAINRGNQGQKREIHGCWQCLKFMRVVGEDSSKYLPPPQIAKRIKDSEQGLHYGRLPNRTLLRIKISSSPASPASEKESAFHPLIILRLAANGVGRLARWVHVQQGSSWYD</sequence>
<dbReference type="EMBL" id="JABDTM020012450">
    <property type="protein sequence ID" value="KAH0820265.1"/>
    <property type="molecule type" value="Genomic_DNA"/>
</dbReference>
<evidence type="ECO:0000313" key="2">
    <source>
        <dbReference type="Proteomes" id="UP000719412"/>
    </source>
</evidence>
<evidence type="ECO:0000313" key="1">
    <source>
        <dbReference type="EMBL" id="KAH0820265.1"/>
    </source>
</evidence>
<protein>
    <submittedName>
        <fullName evidence="1">Uncharacterized protein</fullName>
    </submittedName>
</protein>
<keyword evidence="2" id="KW-1185">Reference proteome</keyword>
<organism evidence="1 2">
    <name type="scientific">Tenebrio molitor</name>
    <name type="common">Yellow mealworm beetle</name>
    <dbReference type="NCBI Taxonomy" id="7067"/>
    <lineage>
        <taxon>Eukaryota</taxon>
        <taxon>Metazoa</taxon>
        <taxon>Ecdysozoa</taxon>
        <taxon>Arthropoda</taxon>
        <taxon>Hexapoda</taxon>
        <taxon>Insecta</taxon>
        <taxon>Pterygota</taxon>
        <taxon>Neoptera</taxon>
        <taxon>Endopterygota</taxon>
        <taxon>Coleoptera</taxon>
        <taxon>Polyphaga</taxon>
        <taxon>Cucujiformia</taxon>
        <taxon>Tenebrionidae</taxon>
        <taxon>Tenebrio</taxon>
    </lineage>
</organism>
<proteinExistence type="predicted"/>
<accession>A0A8J6LFY4</accession>
<gene>
    <name evidence="1" type="ORF">GEV33_002526</name>
</gene>